<keyword evidence="10" id="KW-0255">Endonuclease</keyword>
<dbReference type="Gene3D" id="3.40.1310.20">
    <property type="match status" value="1"/>
</dbReference>
<evidence type="ECO:0000256" key="7">
    <source>
        <dbReference type="ARBA" id="ARBA00022722"/>
    </source>
</evidence>
<sequence>MSTPKNQKSYNWVFTSWDASPPQFDSTKMKYLCFEQETCPTTGKQHWQGFVGFKNQIRMNSVIKNLDCTTHPYVAIMRGSLKDNEKYCSKEKGFTKFGNLPEQGKRTDILTVSQMVRDGLSDRDIINTIVSVDTPEGPKSIDYGEKWRHNYKGIQALRHTIHEQKRNWVMDVRIYWGEPETGKTSAVYDEFKEEDVYAKPPGKYWDHYAGEPVVLIDDFDPLNCYDCVYDYYLRLLDRYKMLIEYKGGMMQFYSKTIIITSNFDPATWFTEKKNRAAFFRRVTQIRHFPQDPGLALASKLGKVILPSPNFSLCPPQKEEEEIFRLHEIICENFQQEYEEW</sequence>
<evidence type="ECO:0000259" key="18">
    <source>
        <dbReference type="PROSITE" id="PS52020"/>
    </source>
</evidence>
<dbReference type="GO" id="GO:0016787">
    <property type="term" value="F:hydrolase activity"/>
    <property type="evidence" value="ECO:0007669"/>
    <property type="project" value="UniProtKB-KW"/>
</dbReference>
<evidence type="ECO:0000256" key="11">
    <source>
        <dbReference type="ARBA" id="ARBA00022801"/>
    </source>
</evidence>
<keyword evidence="6" id="KW-0235">DNA replication</keyword>
<dbReference type="GO" id="GO:0016779">
    <property type="term" value="F:nucleotidyltransferase activity"/>
    <property type="evidence" value="ECO:0007669"/>
    <property type="project" value="UniProtKB-KW"/>
</dbReference>
<comment type="cofactor">
    <cofactor evidence="1">
        <name>Mn(2+)</name>
        <dbReference type="ChEBI" id="CHEBI:29035"/>
    </cofactor>
</comment>
<dbReference type="GO" id="GO:0003724">
    <property type="term" value="F:RNA helicase activity"/>
    <property type="evidence" value="ECO:0007669"/>
    <property type="project" value="InterPro"/>
</dbReference>
<dbReference type="GO" id="GO:0004519">
    <property type="term" value="F:endonuclease activity"/>
    <property type="evidence" value="ECO:0007669"/>
    <property type="project" value="UniProtKB-KW"/>
</dbReference>
<reference evidence="19" key="1">
    <citation type="submission" date="2017-01" db="EMBL/GenBank/DDBJ databases">
        <title>High-throughput sequencing uncovers low homogeneity in the biogeography of single-stranded DNA viruses.</title>
        <authorList>
            <person name="Pearson V.M."/>
            <person name="Rokyta D.R."/>
        </authorList>
    </citation>
    <scope>NUCLEOTIDE SEQUENCE</scope>
</reference>
<dbReference type="GO" id="GO:0006260">
    <property type="term" value="P:DNA replication"/>
    <property type="evidence" value="ECO:0007669"/>
    <property type="project" value="UniProtKB-KW"/>
</dbReference>
<organism evidence="19">
    <name type="scientific">uncultured virus</name>
    <dbReference type="NCBI Taxonomy" id="340016"/>
    <lineage>
        <taxon>Viruses</taxon>
        <taxon>environmental samples</taxon>
    </lineage>
</organism>
<comment type="similarity">
    <text evidence="3">Belongs to the nanoviruses/circoviruses replication-associated protein family.</text>
</comment>
<evidence type="ECO:0000256" key="13">
    <source>
        <dbReference type="ARBA" id="ARBA00023125"/>
    </source>
</evidence>
<keyword evidence="12" id="KW-0190">Covalent protein-DNA linkage</keyword>
<protein>
    <recommendedName>
        <fullName evidence="15">ATP-dependent helicase Rep</fullName>
    </recommendedName>
    <alternativeName>
        <fullName evidence="16">RepP</fullName>
    </alternativeName>
</protein>
<evidence type="ECO:0000256" key="5">
    <source>
        <dbReference type="ARBA" id="ARBA00022695"/>
    </source>
</evidence>
<evidence type="ECO:0000256" key="6">
    <source>
        <dbReference type="ARBA" id="ARBA00022705"/>
    </source>
</evidence>
<keyword evidence="7" id="KW-0540">Nuclease</keyword>
<evidence type="ECO:0000313" key="19">
    <source>
        <dbReference type="EMBL" id="AUM61689.1"/>
    </source>
</evidence>
<evidence type="ECO:0000256" key="14">
    <source>
        <dbReference type="ARBA" id="ARBA00023268"/>
    </source>
</evidence>
<dbReference type="PROSITE" id="PS52020">
    <property type="entry name" value="CRESS_DNA_REP"/>
    <property type="match status" value="1"/>
</dbReference>
<gene>
    <name evidence="19" type="primary">Rep</name>
</gene>
<evidence type="ECO:0000256" key="2">
    <source>
        <dbReference type="ARBA" id="ARBA00004147"/>
    </source>
</evidence>
<evidence type="ECO:0000256" key="9">
    <source>
        <dbReference type="ARBA" id="ARBA00022741"/>
    </source>
</evidence>
<proteinExistence type="inferred from homology"/>
<evidence type="ECO:0000256" key="12">
    <source>
        <dbReference type="ARBA" id="ARBA00023124"/>
    </source>
</evidence>
<evidence type="ECO:0000256" key="3">
    <source>
        <dbReference type="ARBA" id="ARBA00008545"/>
    </source>
</evidence>
<evidence type="ECO:0000256" key="4">
    <source>
        <dbReference type="ARBA" id="ARBA00022679"/>
    </source>
</evidence>
<keyword evidence="8" id="KW-0479">Metal-binding</keyword>
<dbReference type="GO" id="GO:0042025">
    <property type="term" value="C:host cell nucleus"/>
    <property type="evidence" value="ECO:0007669"/>
    <property type="project" value="UniProtKB-SubCell"/>
</dbReference>
<dbReference type="GO" id="GO:0046872">
    <property type="term" value="F:metal ion binding"/>
    <property type="evidence" value="ECO:0007669"/>
    <property type="project" value="UniProtKB-KW"/>
</dbReference>
<keyword evidence="11" id="KW-0378">Hydrolase</keyword>
<feature type="domain" description="CRESS-DNA virus Rep endonuclease" evidence="18">
    <location>
        <begin position="6"/>
        <end position="100"/>
    </location>
</feature>
<dbReference type="InterPro" id="IPR049912">
    <property type="entry name" value="CRESS_DNA_REP"/>
</dbReference>
<dbReference type="Pfam" id="PF00910">
    <property type="entry name" value="RNA_helicase"/>
    <property type="match status" value="1"/>
</dbReference>
<keyword evidence="9" id="KW-0547">Nucleotide-binding</keyword>
<dbReference type="GO" id="GO:0003677">
    <property type="term" value="F:DNA binding"/>
    <property type="evidence" value="ECO:0007669"/>
    <property type="project" value="UniProtKB-KW"/>
</dbReference>
<dbReference type="InterPro" id="IPR027417">
    <property type="entry name" value="P-loop_NTPase"/>
</dbReference>
<dbReference type="GO" id="GO:0003723">
    <property type="term" value="F:RNA binding"/>
    <property type="evidence" value="ECO:0007669"/>
    <property type="project" value="InterPro"/>
</dbReference>
<evidence type="ECO:0000256" key="8">
    <source>
        <dbReference type="ARBA" id="ARBA00022723"/>
    </source>
</evidence>
<dbReference type="GO" id="GO:0000166">
    <property type="term" value="F:nucleotide binding"/>
    <property type="evidence" value="ECO:0007669"/>
    <property type="project" value="UniProtKB-KW"/>
</dbReference>
<dbReference type="Pfam" id="PF02407">
    <property type="entry name" value="Viral_Rep"/>
    <property type="match status" value="1"/>
</dbReference>
<evidence type="ECO:0000256" key="16">
    <source>
        <dbReference type="ARBA" id="ARBA00032243"/>
    </source>
</evidence>
<dbReference type="SUPFAM" id="SSF52540">
    <property type="entry name" value="P-loop containing nucleoside triphosphate hydrolases"/>
    <property type="match status" value="1"/>
</dbReference>
<evidence type="ECO:0000256" key="15">
    <source>
        <dbReference type="ARBA" id="ARBA00030754"/>
    </source>
</evidence>
<keyword evidence="4" id="KW-0808">Transferase</keyword>
<keyword evidence="13" id="KW-0238">DNA-binding</keyword>
<evidence type="ECO:0000256" key="17">
    <source>
        <dbReference type="ARBA" id="ARBA00049360"/>
    </source>
</evidence>
<dbReference type="EMBL" id="KY487808">
    <property type="protein sequence ID" value="AUM61689.1"/>
    <property type="molecule type" value="Genomic_DNA"/>
</dbReference>
<comment type="catalytic activity">
    <reaction evidence="17">
        <text>ATP + H2O = ADP + phosphate + H(+)</text>
        <dbReference type="Rhea" id="RHEA:13065"/>
        <dbReference type="ChEBI" id="CHEBI:15377"/>
        <dbReference type="ChEBI" id="CHEBI:15378"/>
        <dbReference type="ChEBI" id="CHEBI:30616"/>
        <dbReference type="ChEBI" id="CHEBI:43474"/>
        <dbReference type="ChEBI" id="CHEBI:456216"/>
    </reaction>
</comment>
<accession>A0A2K9LS12</accession>
<dbReference type="InterPro" id="IPR000605">
    <property type="entry name" value="Helicase_SF3_ssDNA/RNA_vir"/>
</dbReference>
<keyword evidence="14" id="KW-0511">Multifunctional enzyme</keyword>
<evidence type="ECO:0000256" key="1">
    <source>
        <dbReference type="ARBA" id="ARBA00001936"/>
    </source>
</evidence>
<comment type="subcellular location">
    <subcellularLocation>
        <location evidence="2">Host nucleus</location>
    </subcellularLocation>
</comment>
<name>A0A2K9LS12_9VIRU</name>
<keyword evidence="5" id="KW-0548">Nucleotidyltransferase</keyword>
<evidence type="ECO:0000256" key="10">
    <source>
        <dbReference type="ARBA" id="ARBA00022759"/>
    </source>
</evidence>